<name>A0ABR0ZF29_HUSHU</name>
<dbReference type="PROSITE" id="PS51113">
    <property type="entry name" value="ZF_BTK"/>
    <property type="match status" value="1"/>
</dbReference>
<dbReference type="Pfam" id="PF00169">
    <property type="entry name" value="PH"/>
    <property type="match status" value="1"/>
</dbReference>
<protein>
    <submittedName>
        <fullName evidence="12">RasGAP-activating-like protein 1 isoform X1</fullName>
    </submittedName>
</protein>
<dbReference type="InterPro" id="IPR037776">
    <property type="entry name" value="RASAL_RasGAP"/>
</dbReference>
<dbReference type="InterPro" id="IPR035892">
    <property type="entry name" value="C2_domain_sf"/>
</dbReference>
<keyword evidence="4 6" id="KW-0863">Zinc-finger</keyword>
<evidence type="ECO:0000313" key="12">
    <source>
        <dbReference type="EMBL" id="KAK6483401.1"/>
    </source>
</evidence>
<dbReference type="Gene3D" id="2.60.40.150">
    <property type="entry name" value="C2 domain"/>
    <property type="match status" value="1"/>
</dbReference>
<dbReference type="PROSITE" id="PS50004">
    <property type="entry name" value="C2"/>
    <property type="match status" value="1"/>
</dbReference>
<feature type="coiled-coil region" evidence="7">
    <location>
        <begin position="718"/>
        <end position="745"/>
    </location>
</feature>
<dbReference type="SMART" id="SM00233">
    <property type="entry name" value="PH"/>
    <property type="match status" value="1"/>
</dbReference>
<keyword evidence="13" id="KW-1185">Reference proteome</keyword>
<dbReference type="SUPFAM" id="SSF49562">
    <property type="entry name" value="C2 domain (Calcium/lipid-binding domain, CaLB)"/>
    <property type="match status" value="1"/>
</dbReference>
<feature type="compositionally biased region" description="Basic and acidic residues" evidence="8">
    <location>
        <begin position="690"/>
        <end position="707"/>
    </location>
</feature>
<dbReference type="InterPro" id="IPR001936">
    <property type="entry name" value="RasGAP_dom"/>
</dbReference>
<comment type="caution">
    <text evidence="12">The sequence shown here is derived from an EMBL/GenBank/DDBJ whole genome shotgun (WGS) entry which is preliminary data.</text>
</comment>
<keyword evidence="5" id="KW-0862">Zinc</keyword>
<dbReference type="PROSITE" id="PS00509">
    <property type="entry name" value="RAS_GTPASE_ACTIV_1"/>
    <property type="match status" value="1"/>
</dbReference>
<reference evidence="12 13" key="1">
    <citation type="submission" date="2021-05" db="EMBL/GenBank/DDBJ databases">
        <authorList>
            <person name="Zahm M."/>
            <person name="Klopp C."/>
            <person name="Cabau C."/>
            <person name="Kuhl H."/>
            <person name="Suciu R."/>
            <person name="Ciorpac M."/>
            <person name="Holostenco D."/>
            <person name="Gessner J."/>
            <person name="Wuertz S."/>
            <person name="Hohne C."/>
            <person name="Stock M."/>
            <person name="Gislard M."/>
            <person name="Lluch J."/>
            <person name="Milhes M."/>
            <person name="Lampietro C."/>
            <person name="Lopez Roques C."/>
            <person name="Donnadieu C."/>
            <person name="Du K."/>
            <person name="Schartl M."/>
            <person name="Guiguen Y."/>
        </authorList>
    </citation>
    <scope>NUCLEOTIDE SEQUENCE [LARGE SCALE GENOMIC DNA]</scope>
    <source>
        <strain evidence="12">Hh-F2</strain>
        <tissue evidence="12">Blood</tissue>
    </source>
</reference>
<proteinExistence type="predicted"/>
<dbReference type="CDD" id="cd13369">
    <property type="entry name" value="PH_RASAL1"/>
    <property type="match status" value="1"/>
</dbReference>
<dbReference type="SUPFAM" id="SSF48350">
    <property type="entry name" value="GTPase activation domain, GAP"/>
    <property type="match status" value="1"/>
</dbReference>
<dbReference type="SMART" id="SM00239">
    <property type="entry name" value="C2"/>
    <property type="match status" value="1"/>
</dbReference>
<dbReference type="InterPro" id="IPR039360">
    <property type="entry name" value="Ras_GTPase"/>
</dbReference>
<dbReference type="Pfam" id="PF00779">
    <property type="entry name" value="BTK"/>
    <property type="match status" value="1"/>
</dbReference>
<evidence type="ECO:0000259" key="11">
    <source>
        <dbReference type="PROSITE" id="PS50018"/>
    </source>
</evidence>
<keyword evidence="3" id="KW-0677">Repeat</keyword>
<dbReference type="InterPro" id="IPR023152">
    <property type="entry name" value="RasGAP_CS"/>
</dbReference>
<evidence type="ECO:0000259" key="10">
    <source>
        <dbReference type="PROSITE" id="PS50004"/>
    </source>
</evidence>
<keyword evidence="2" id="KW-0479">Metal-binding</keyword>
<evidence type="ECO:0000256" key="7">
    <source>
        <dbReference type="SAM" id="Coils"/>
    </source>
</evidence>
<organism evidence="12 13">
    <name type="scientific">Huso huso</name>
    <name type="common">Beluga</name>
    <name type="synonym">Acipenser huso</name>
    <dbReference type="NCBI Taxonomy" id="61971"/>
    <lineage>
        <taxon>Eukaryota</taxon>
        <taxon>Metazoa</taxon>
        <taxon>Chordata</taxon>
        <taxon>Craniata</taxon>
        <taxon>Vertebrata</taxon>
        <taxon>Euteleostomi</taxon>
        <taxon>Actinopterygii</taxon>
        <taxon>Chondrostei</taxon>
        <taxon>Acipenseriformes</taxon>
        <taxon>Acipenseridae</taxon>
        <taxon>Huso</taxon>
    </lineage>
</organism>
<evidence type="ECO:0000256" key="8">
    <source>
        <dbReference type="SAM" id="MobiDB-lite"/>
    </source>
</evidence>
<dbReference type="PROSITE" id="PS50003">
    <property type="entry name" value="PH_DOMAIN"/>
    <property type="match status" value="1"/>
</dbReference>
<evidence type="ECO:0000256" key="5">
    <source>
        <dbReference type="ARBA" id="ARBA00022833"/>
    </source>
</evidence>
<dbReference type="InterPro" id="IPR001849">
    <property type="entry name" value="PH_domain"/>
</dbReference>
<dbReference type="EMBL" id="JAHFZB010000012">
    <property type="protein sequence ID" value="KAK6483401.1"/>
    <property type="molecule type" value="Genomic_DNA"/>
</dbReference>
<dbReference type="PANTHER" id="PTHR10194">
    <property type="entry name" value="RAS GTPASE-ACTIVATING PROTEINS"/>
    <property type="match status" value="1"/>
</dbReference>
<keyword evidence="7" id="KW-0175">Coiled coil</keyword>
<feature type="domain" description="C2" evidence="10">
    <location>
        <begin position="43"/>
        <end position="159"/>
    </location>
</feature>
<dbReference type="Proteomes" id="UP001369086">
    <property type="component" value="Unassembled WGS sequence"/>
</dbReference>
<dbReference type="SMART" id="SM00107">
    <property type="entry name" value="BTK"/>
    <property type="match status" value="1"/>
</dbReference>
<dbReference type="Gene3D" id="1.10.506.10">
    <property type="entry name" value="GTPase Activation - p120gap, domain 1"/>
    <property type="match status" value="1"/>
</dbReference>
<keyword evidence="1" id="KW-0343">GTPase activation</keyword>
<dbReference type="PANTHER" id="PTHR10194:SF3">
    <property type="entry name" value="RASGAP-ACTIVATING-LIKE PROTEIN 1"/>
    <property type="match status" value="1"/>
</dbReference>
<evidence type="ECO:0000256" key="2">
    <source>
        <dbReference type="ARBA" id="ARBA00022723"/>
    </source>
</evidence>
<dbReference type="Pfam" id="PF00168">
    <property type="entry name" value="C2"/>
    <property type="match status" value="1"/>
</dbReference>
<feature type="domain" description="PH" evidence="9">
    <location>
        <begin position="499"/>
        <end position="606"/>
    </location>
</feature>
<dbReference type="Pfam" id="PF00616">
    <property type="entry name" value="RasGAP"/>
    <property type="match status" value="1"/>
</dbReference>
<evidence type="ECO:0000256" key="4">
    <source>
        <dbReference type="ARBA" id="ARBA00022771"/>
    </source>
</evidence>
<dbReference type="Gene3D" id="2.30.29.30">
    <property type="entry name" value="Pleckstrin-homology domain (PH domain)/Phosphotyrosine-binding domain (PTB)"/>
    <property type="match status" value="1"/>
</dbReference>
<dbReference type="InterPro" id="IPR001562">
    <property type="entry name" value="Znf_Btk_motif"/>
</dbReference>
<dbReference type="PROSITE" id="PS50018">
    <property type="entry name" value="RAS_GTPASE_ACTIV_2"/>
    <property type="match status" value="1"/>
</dbReference>
<evidence type="ECO:0000256" key="6">
    <source>
        <dbReference type="PROSITE-ProRule" id="PRU00432"/>
    </source>
</evidence>
<accession>A0ABR0ZF29</accession>
<dbReference type="InterPro" id="IPR011993">
    <property type="entry name" value="PH-like_dom_sf"/>
</dbReference>
<dbReference type="CDD" id="cd05135">
    <property type="entry name" value="RasGAP_RASAL"/>
    <property type="match status" value="1"/>
</dbReference>
<evidence type="ECO:0000259" key="9">
    <source>
        <dbReference type="PROSITE" id="PS50003"/>
    </source>
</evidence>
<dbReference type="SMART" id="SM00323">
    <property type="entry name" value="RasGAP"/>
    <property type="match status" value="1"/>
</dbReference>
<evidence type="ECO:0000256" key="3">
    <source>
        <dbReference type="ARBA" id="ARBA00022737"/>
    </source>
</evidence>
<sequence>MLSDLWQKIVQNMIFSFSHDDVIGKISLNKEAIGSQGKGLDNWMNLTRVDPDEEVQGEIHLGLELLRDPPRTGLRCHVIEARVGIWLICVLVTQIIKKTRFPHWDEVLELELEGFEEAEGRSLTLEVWDWDLVGKNDFLGKVEIPLECLQRSPQVRGWFRLLPLGNMEDDAGGKLGALRLTIRLAEDRILPSMYYQPLIDLLVESVICPAEYPSLQVKDTTPLTMLEEVTTVESRQDVAMTLVKIYLGQGLVVPFLDYLNMREVNQTSDPNTLFRSNSLASKAMEQFMKAVGMLYLHEVLKPTVNRIFDEKKYIELDPCKIELNRTRRIPFKGSASEAEVRESSLELLRAYLSDIMDSIVGSVAQCPPVMRVAFKQLHKRVEEQFPEAENEDVKYLAISGFFFLRFFAPAILTPKLFNLRDHHADTRTSRTLLLLAKAVQSIGNLGLQLGHGKEQWMAPLHPFILQSVSCVKDFLDKLIDIDNENVSEVHQRAVFLPSVTVKEGYLHKRKAEGPQLLTRFAFKKRYFWLSSETLSYAKSPDWQVRSSIPVQRICAVERVDENAFQQQNMMQVVTQDNDGQLHTMYILCKNVNALNQWLSSIRKASIYNERMLPSFHPGAYRSGKWSCCLQSDRTVLGCSRTHSAVTLGDWSDPLDPDAETQTIYRQLLQGRDKLRKKYLESADAETAMDQEERKHSPRIRSDGVERSRNFHEQRMAAAARLLDVVQDLERAHQAFERREKEEAANEILPP</sequence>
<evidence type="ECO:0000256" key="1">
    <source>
        <dbReference type="ARBA" id="ARBA00022468"/>
    </source>
</evidence>
<evidence type="ECO:0000313" key="13">
    <source>
        <dbReference type="Proteomes" id="UP001369086"/>
    </source>
</evidence>
<dbReference type="SUPFAM" id="SSF50729">
    <property type="entry name" value="PH domain-like"/>
    <property type="match status" value="1"/>
</dbReference>
<feature type="domain" description="Ras-GAP" evidence="11">
    <location>
        <begin position="234"/>
        <end position="444"/>
    </location>
</feature>
<gene>
    <name evidence="12" type="ORF">HHUSO_G14907</name>
</gene>
<dbReference type="InterPro" id="IPR008936">
    <property type="entry name" value="Rho_GTPase_activation_prot"/>
</dbReference>
<dbReference type="InterPro" id="IPR000008">
    <property type="entry name" value="C2_dom"/>
</dbReference>
<feature type="region of interest" description="Disordered" evidence="8">
    <location>
        <begin position="682"/>
        <end position="707"/>
    </location>
</feature>